<dbReference type="AlphaFoldDB" id="A0A0M8ZR57"/>
<organism evidence="2 3">
    <name type="scientific">Melipona quadrifasciata</name>
    <dbReference type="NCBI Taxonomy" id="166423"/>
    <lineage>
        <taxon>Eukaryota</taxon>
        <taxon>Metazoa</taxon>
        <taxon>Ecdysozoa</taxon>
        <taxon>Arthropoda</taxon>
        <taxon>Hexapoda</taxon>
        <taxon>Insecta</taxon>
        <taxon>Pterygota</taxon>
        <taxon>Neoptera</taxon>
        <taxon>Endopterygota</taxon>
        <taxon>Hymenoptera</taxon>
        <taxon>Apocrita</taxon>
        <taxon>Aculeata</taxon>
        <taxon>Apoidea</taxon>
        <taxon>Anthophila</taxon>
        <taxon>Apidae</taxon>
        <taxon>Melipona</taxon>
    </lineage>
</organism>
<dbReference type="Proteomes" id="UP000053105">
    <property type="component" value="Unassembled WGS sequence"/>
</dbReference>
<sequence length="285" mass="32537">MAMKKKYNYTIQFESKQVQMRLSFSDFNLVIKPSKQVAPLRRSLEIAPGNKELGFFLPSEDEEFRIGSTIAGSFSAGREGNPKSEIRNPKSGFARIPPPQFSITNTGTERKTKEEEEEQEEEEQEEEEEEEKNSGLLLAYYGPPTEDTGHRTVLQYLVAFNYNRCLQCGKIFKNWNVSSDDFEKSGLILWQSSLSLVVCVEGFLLQVAQITLYMIPILCTSRYIGFFDPDTASLTRRTPRALPFEAGRSLLKGPGVHWLVVIDRVPPIHYRRNCDMLELARNASY</sequence>
<reference evidence="2 3" key="1">
    <citation type="submission" date="2015-07" db="EMBL/GenBank/DDBJ databases">
        <title>The genome of Melipona quadrifasciata.</title>
        <authorList>
            <person name="Pan H."/>
            <person name="Kapheim K."/>
        </authorList>
    </citation>
    <scope>NUCLEOTIDE SEQUENCE [LARGE SCALE GENOMIC DNA]</scope>
    <source>
        <strain evidence="2">0111107301</strain>
        <tissue evidence="2">Whole body</tissue>
    </source>
</reference>
<proteinExistence type="predicted"/>
<accession>A0A0M8ZR57</accession>
<name>A0A0M8ZR57_9HYME</name>
<keyword evidence="3" id="KW-1185">Reference proteome</keyword>
<protein>
    <submittedName>
        <fullName evidence="2">Uncharacterized protein</fullName>
    </submittedName>
</protein>
<feature type="region of interest" description="Disordered" evidence="1">
    <location>
        <begin position="71"/>
        <end position="133"/>
    </location>
</feature>
<feature type="compositionally biased region" description="Acidic residues" evidence="1">
    <location>
        <begin position="115"/>
        <end position="131"/>
    </location>
</feature>
<evidence type="ECO:0000313" key="2">
    <source>
        <dbReference type="EMBL" id="KOX67953.1"/>
    </source>
</evidence>
<evidence type="ECO:0000313" key="3">
    <source>
        <dbReference type="Proteomes" id="UP000053105"/>
    </source>
</evidence>
<evidence type="ECO:0000256" key="1">
    <source>
        <dbReference type="SAM" id="MobiDB-lite"/>
    </source>
</evidence>
<gene>
    <name evidence="2" type="ORF">WN51_07933</name>
</gene>
<dbReference type="EMBL" id="KQ435964">
    <property type="protein sequence ID" value="KOX67953.1"/>
    <property type="molecule type" value="Genomic_DNA"/>
</dbReference>